<reference evidence="3 4" key="1">
    <citation type="submission" date="2016-09" db="EMBL/GenBank/DDBJ databases">
        <title>Metabolic pathway, cell adaptation mechanisms and a novel monoxygenase revealed through proteogenomic-transcription analysis of a Sphingomonas haloaromaticamans strain degrading the fungicide ortho-phenylphenol.</title>
        <authorList>
            <person name="Perruchon C."/>
            <person name="Papadopoulou E.S."/>
            <person name="Rousidou C."/>
            <person name="Vasileiadis S."/>
            <person name="Tanou G."/>
            <person name="Amoutzias G."/>
            <person name="Molassiotis A."/>
            <person name="Karpouzas D.G."/>
        </authorList>
    </citation>
    <scope>NUCLEOTIDE SEQUENCE [LARGE SCALE GENOMIC DNA]</scope>
    <source>
        <strain evidence="3 4">P3</strain>
    </source>
</reference>
<feature type="compositionally biased region" description="Low complexity" evidence="1">
    <location>
        <begin position="209"/>
        <end position="223"/>
    </location>
</feature>
<name>A0A1S1H7U2_9SPHN</name>
<dbReference type="InterPro" id="IPR025430">
    <property type="entry name" value="DUF4167"/>
</dbReference>
<gene>
    <name evidence="3" type="ORF">BHE75_00136</name>
</gene>
<accession>A0A1S1H7U2</accession>
<evidence type="ECO:0000259" key="2">
    <source>
        <dbReference type="Pfam" id="PF13763"/>
    </source>
</evidence>
<feature type="domain" description="DUF4167" evidence="2">
    <location>
        <begin position="9"/>
        <end position="80"/>
    </location>
</feature>
<comment type="caution">
    <text evidence="3">The sequence shown here is derived from an EMBL/GenBank/DDBJ whole genome shotgun (WGS) entry which is preliminary data.</text>
</comment>
<evidence type="ECO:0000313" key="4">
    <source>
        <dbReference type="Proteomes" id="UP000179467"/>
    </source>
</evidence>
<dbReference type="Pfam" id="PF13763">
    <property type="entry name" value="DUF4167"/>
    <property type="match status" value="1"/>
</dbReference>
<feature type="region of interest" description="Disordered" evidence="1">
    <location>
        <begin position="81"/>
        <end position="246"/>
    </location>
</feature>
<dbReference type="RefSeq" id="WP_070931696.1">
    <property type="nucleotide sequence ID" value="NZ_MIPT01000001.1"/>
</dbReference>
<keyword evidence="4" id="KW-1185">Reference proteome</keyword>
<evidence type="ECO:0000256" key="1">
    <source>
        <dbReference type="SAM" id="MobiDB-lite"/>
    </source>
</evidence>
<feature type="compositionally biased region" description="Basic and acidic residues" evidence="1">
    <location>
        <begin position="109"/>
        <end position="166"/>
    </location>
</feature>
<sequence>MINNRQNGRRRGRGGAPRQNGGNGQGGNRIDNRARGNAAQLHEKYKTLARDAQTQGDRVMTEYYLQFADHYFRVLSENRPRFEEQQRRDRFDNADFEDEEGENEAVAGGEREERGGNEGGERNYRERREPRPREERSFREDRAPREERMAREDRRPREDRAPRDEAEQGEDAVAAAPEAAEAPRRRGRPRRTEAAAPAETAERIDMDRLPPSLSLASESAEAPADAEEKPKRRPRRPRAEAAGAEA</sequence>
<evidence type="ECO:0000313" key="3">
    <source>
        <dbReference type="EMBL" id="OHT18167.1"/>
    </source>
</evidence>
<feature type="region of interest" description="Disordered" evidence="1">
    <location>
        <begin position="1"/>
        <end position="32"/>
    </location>
</feature>
<dbReference type="OrthoDB" id="9816310at2"/>
<feature type="compositionally biased region" description="Acidic residues" evidence="1">
    <location>
        <begin position="94"/>
        <end position="103"/>
    </location>
</feature>
<dbReference type="EMBL" id="MIPT01000001">
    <property type="protein sequence ID" value="OHT18167.1"/>
    <property type="molecule type" value="Genomic_DNA"/>
</dbReference>
<proteinExistence type="predicted"/>
<dbReference type="AlphaFoldDB" id="A0A1S1H7U2"/>
<organism evidence="3 4">
    <name type="scientific">Edaphosphingomonas haloaromaticamans</name>
    <dbReference type="NCBI Taxonomy" id="653954"/>
    <lineage>
        <taxon>Bacteria</taxon>
        <taxon>Pseudomonadati</taxon>
        <taxon>Pseudomonadota</taxon>
        <taxon>Alphaproteobacteria</taxon>
        <taxon>Sphingomonadales</taxon>
        <taxon>Rhizorhabdaceae</taxon>
        <taxon>Edaphosphingomonas</taxon>
    </lineage>
</organism>
<dbReference type="Proteomes" id="UP000179467">
    <property type="component" value="Unassembled WGS sequence"/>
</dbReference>
<feature type="compositionally biased region" description="Basic and acidic residues" evidence="1">
    <location>
        <begin position="81"/>
        <end position="93"/>
    </location>
</feature>
<protein>
    <recommendedName>
        <fullName evidence="2">DUF4167 domain-containing protein</fullName>
    </recommendedName>
</protein>